<name>A0AAV7JXB7_9METZ</name>
<comment type="caution">
    <text evidence="4">The sequence shown here is derived from an EMBL/GenBank/DDBJ whole genome shotgun (WGS) entry which is preliminary data.</text>
</comment>
<dbReference type="PROSITE" id="PS50011">
    <property type="entry name" value="PROTEIN_KINASE_DOM"/>
    <property type="match status" value="1"/>
</dbReference>
<proteinExistence type="predicted"/>
<dbReference type="InterPro" id="IPR011009">
    <property type="entry name" value="Kinase-like_dom_sf"/>
</dbReference>
<sequence>MSLYGDADIGILSFFATNALINRGPVNGVSLVPTSINIVGRFQKLKGIRHPNLCQYIWIQRCKQNRMLIVSEYHQRCLENKDVLRDFSCDLALVRRLGYSIVSGLVHMNELGLINRNLSSQNVQLTSNGEIKMSNFGMYYVTEYGEYVKFPIGIPVYWPPELIREGQEAKERYRKNTNIDIWSLGIILMEALVGKQIWSDLPRRNSLTNICKRILHLTTVKNMSIPQFLFDTQQAPTLFFSIPQEITDFLVKCLNPDASMRPCPRDLLEHPFLKDTIKPSPNLPLIPTCFESTQNRTQRLDISIFTQMLTDIQGQNGEVDSFKSLLGERDIHEVFFLWSLAGGDLLHELEKNGLVQSKAPICSLPQVITKNKESFGKEKEILMLYTDQHTTISMDKLNERLNHLTTPDFYPLLILTDQSIPPQIPKDSIGLPASIKEKDVEYQFHRVILFRRLLESYPHTKDQIKLESKKDICPLFRSQIWAALLDVKSNYQKLYDEVDKESESPIDRQIEVDIPRCHQYNEFLASSEGHSKLKRLLKAFLNTKIELVYWQGLDSLAATFLVVNFHREAIAYASMLNFIDKYVHNFFLKDNSPVMQEYLAVFSQLIAFHAPQLYNHLFDIGFQPELYAIPWFLTVFTHVFPLEKIFLIWNKLLVNNSTFPLFIGLGILWQLKSNLLTFGFNDCILLFSDLPDINIDKCMEEAEYLASKTPATGPQRQYAIVPLNMTNPVPLEDKPKQKLDHIKNNKTFSISGQEMVELLNQGLHSGKVGKKGCVVIDIRPVEDFQAEWIPDSVNMPFNTAFNENGLITNTNMQGVFEKAKKKIKVIVGKDDTSAHRFAGHLITLSYTYICVLYGGKSTVKKLELFRTKH</sequence>
<feature type="domain" description="Rab-GAP TBC" evidence="2">
    <location>
        <begin position="471"/>
        <end position="656"/>
    </location>
</feature>
<dbReference type="InterPro" id="IPR000719">
    <property type="entry name" value="Prot_kinase_dom"/>
</dbReference>
<evidence type="ECO:0000313" key="5">
    <source>
        <dbReference type="Proteomes" id="UP001165289"/>
    </source>
</evidence>
<evidence type="ECO:0000259" key="3">
    <source>
        <dbReference type="PROSITE" id="PS50206"/>
    </source>
</evidence>
<reference evidence="4 5" key="1">
    <citation type="journal article" date="2023" name="BMC Biol.">
        <title>The compact genome of the sponge Oopsacas minuta (Hexactinellida) is lacking key metazoan core genes.</title>
        <authorList>
            <person name="Santini S."/>
            <person name="Schenkelaars Q."/>
            <person name="Jourda C."/>
            <person name="Duchesne M."/>
            <person name="Belahbib H."/>
            <person name="Rocher C."/>
            <person name="Selva M."/>
            <person name="Riesgo A."/>
            <person name="Vervoort M."/>
            <person name="Leys S.P."/>
            <person name="Kodjabachian L."/>
            <person name="Le Bivic A."/>
            <person name="Borchiellini C."/>
            <person name="Claverie J.M."/>
            <person name="Renard E."/>
        </authorList>
    </citation>
    <scope>NUCLEOTIDE SEQUENCE [LARGE SCALE GENOMIC DNA]</scope>
    <source>
        <strain evidence="4">SPO-2</strain>
    </source>
</reference>
<dbReference type="SUPFAM" id="SSF56112">
    <property type="entry name" value="Protein kinase-like (PK-like)"/>
    <property type="match status" value="1"/>
</dbReference>
<dbReference type="GO" id="GO:0031267">
    <property type="term" value="F:small GTPase binding"/>
    <property type="evidence" value="ECO:0007669"/>
    <property type="project" value="TreeGrafter"/>
</dbReference>
<dbReference type="InterPro" id="IPR000195">
    <property type="entry name" value="Rab-GAP-TBC_dom"/>
</dbReference>
<gene>
    <name evidence="4" type="ORF">LOD99_3583</name>
</gene>
<keyword evidence="5" id="KW-1185">Reference proteome</keyword>
<dbReference type="SMART" id="SM00164">
    <property type="entry name" value="TBC"/>
    <property type="match status" value="1"/>
</dbReference>
<dbReference type="InterPro" id="IPR035969">
    <property type="entry name" value="Rab-GAP_TBC_sf"/>
</dbReference>
<accession>A0AAV7JXB7</accession>
<evidence type="ECO:0000313" key="4">
    <source>
        <dbReference type="EMBL" id="KAI6653363.1"/>
    </source>
</evidence>
<dbReference type="PROSITE" id="PS50086">
    <property type="entry name" value="TBC_RABGAP"/>
    <property type="match status" value="1"/>
</dbReference>
<dbReference type="PANTHER" id="PTHR47219:SF9">
    <property type="entry name" value="GTPASE ACTIVATING PROTEIN AND CENTROSOME-ASSOCIATED, ISOFORM B"/>
    <property type="match status" value="1"/>
</dbReference>
<dbReference type="SUPFAM" id="SSF47923">
    <property type="entry name" value="Ypt/Rab-GAP domain of gyp1p"/>
    <property type="match status" value="2"/>
</dbReference>
<evidence type="ECO:0000259" key="1">
    <source>
        <dbReference type="PROSITE" id="PS50011"/>
    </source>
</evidence>
<dbReference type="Pfam" id="PF00069">
    <property type="entry name" value="Pkinase"/>
    <property type="match status" value="1"/>
</dbReference>
<dbReference type="Gene3D" id="3.40.250.10">
    <property type="entry name" value="Rhodanese-like domain"/>
    <property type="match status" value="1"/>
</dbReference>
<feature type="domain" description="Protein kinase" evidence="1">
    <location>
        <begin position="1"/>
        <end position="273"/>
    </location>
</feature>
<dbReference type="Gene3D" id="1.10.472.80">
    <property type="entry name" value="Ypt/Rab-GAP domain of gyp1p, domain 3"/>
    <property type="match status" value="1"/>
</dbReference>
<dbReference type="PROSITE" id="PS50206">
    <property type="entry name" value="RHODANESE_3"/>
    <property type="match status" value="1"/>
</dbReference>
<dbReference type="Proteomes" id="UP001165289">
    <property type="component" value="Unassembled WGS sequence"/>
</dbReference>
<dbReference type="EMBL" id="JAKMXF010000277">
    <property type="protein sequence ID" value="KAI6653363.1"/>
    <property type="molecule type" value="Genomic_DNA"/>
</dbReference>
<dbReference type="Gene3D" id="1.10.510.10">
    <property type="entry name" value="Transferase(Phosphotransferase) domain 1"/>
    <property type="match status" value="1"/>
</dbReference>
<dbReference type="AlphaFoldDB" id="A0AAV7JXB7"/>
<protein>
    <recommendedName>
        <fullName evidence="6">TBC domain-containing protein kinase-like protein</fullName>
    </recommendedName>
</protein>
<dbReference type="InterPro" id="IPR001763">
    <property type="entry name" value="Rhodanese-like_dom"/>
</dbReference>
<dbReference type="SUPFAM" id="SSF52821">
    <property type="entry name" value="Rhodanese/Cell cycle control phosphatase"/>
    <property type="match status" value="1"/>
</dbReference>
<feature type="domain" description="Rhodanese" evidence="3">
    <location>
        <begin position="769"/>
        <end position="864"/>
    </location>
</feature>
<dbReference type="GO" id="GO:0005524">
    <property type="term" value="F:ATP binding"/>
    <property type="evidence" value="ECO:0007669"/>
    <property type="project" value="InterPro"/>
</dbReference>
<dbReference type="GO" id="GO:0004672">
    <property type="term" value="F:protein kinase activity"/>
    <property type="evidence" value="ECO:0007669"/>
    <property type="project" value="InterPro"/>
</dbReference>
<dbReference type="InterPro" id="IPR036873">
    <property type="entry name" value="Rhodanese-like_dom_sf"/>
</dbReference>
<evidence type="ECO:0000259" key="2">
    <source>
        <dbReference type="PROSITE" id="PS50086"/>
    </source>
</evidence>
<evidence type="ECO:0008006" key="6">
    <source>
        <dbReference type="Google" id="ProtNLM"/>
    </source>
</evidence>
<dbReference type="InterPro" id="IPR050302">
    <property type="entry name" value="Rab_GAP_TBC_domain"/>
</dbReference>
<dbReference type="Gene3D" id="1.10.8.270">
    <property type="entry name" value="putative rabgap domain of human tbc1 domain family member 14 like domains"/>
    <property type="match status" value="1"/>
</dbReference>
<dbReference type="Pfam" id="PF00566">
    <property type="entry name" value="RabGAP-TBC"/>
    <property type="match status" value="1"/>
</dbReference>
<dbReference type="FunFam" id="1.10.8.270:FF:000044">
    <property type="entry name" value="TBC Kinase homolog"/>
    <property type="match status" value="1"/>
</dbReference>
<dbReference type="PANTHER" id="PTHR47219">
    <property type="entry name" value="RAB GTPASE-ACTIVATING PROTEIN 1-LIKE"/>
    <property type="match status" value="1"/>
</dbReference>
<dbReference type="GO" id="GO:0005096">
    <property type="term" value="F:GTPase activator activity"/>
    <property type="evidence" value="ECO:0007669"/>
    <property type="project" value="TreeGrafter"/>
</dbReference>
<dbReference type="SMART" id="SM00450">
    <property type="entry name" value="RHOD"/>
    <property type="match status" value="1"/>
</dbReference>
<dbReference type="Pfam" id="PF00581">
    <property type="entry name" value="Rhodanese"/>
    <property type="match status" value="1"/>
</dbReference>
<organism evidence="4 5">
    <name type="scientific">Oopsacas minuta</name>
    <dbReference type="NCBI Taxonomy" id="111878"/>
    <lineage>
        <taxon>Eukaryota</taxon>
        <taxon>Metazoa</taxon>
        <taxon>Porifera</taxon>
        <taxon>Hexactinellida</taxon>
        <taxon>Hexasterophora</taxon>
        <taxon>Lyssacinosida</taxon>
        <taxon>Leucopsacidae</taxon>
        <taxon>Oopsacas</taxon>
    </lineage>
</organism>